<reference evidence="2 3" key="1">
    <citation type="submission" date="2018-05" db="EMBL/GenBank/DDBJ databases">
        <title>Genome of Sphingosinicella humi QZX222.</title>
        <authorList>
            <person name="Qiao Z."/>
            <person name="Wang G."/>
        </authorList>
    </citation>
    <scope>NUCLEOTIDE SEQUENCE [LARGE SCALE GENOMIC DNA]</scope>
    <source>
        <strain evidence="2 3">QZX222</strain>
    </source>
</reference>
<keyword evidence="1" id="KW-1133">Transmembrane helix</keyword>
<feature type="transmembrane region" description="Helical" evidence="1">
    <location>
        <begin position="41"/>
        <end position="65"/>
    </location>
</feature>
<keyword evidence="1" id="KW-0472">Membrane</keyword>
<organism evidence="2 3">
    <name type="scientific">Allosphingosinicella humi</name>
    <dbReference type="NCBI Taxonomy" id="2068657"/>
    <lineage>
        <taxon>Bacteria</taxon>
        <taxon>Pseudomonadati</taxon>
        <taxon>Pseudomonadota</taxon>
        <taxon>Alphaproteobacteria</taxon>
        <taxon>Sphingomonadales</taxon>
        <taxon>Sphingomonadaceae</taxon>
        <taxon>Allosphingosinicella</taxon>
    </lineage>
</organism>
<sequence length="73" mass="8031">MLVGLVALGLVPWTAWTVIRGLRQERLPIGRAYVGRDRRGAFHVLLAFYLLAGLMAAIIAVDLLFGISIRQAL</sequence>
<dbReference type="AlphaFoldDB" id="A0A2U2J3N4"/>
<name>A0A2U2J3N4_9SPHN</name>
<accession>A0A2U2J3N4</accession>
<evidence type="ECO:0000256" key="1">
    <source>
        <dbReference type="SAM" id="Phobius"/>
    </source>
</evidence>
<evidence type="ECO:0000313" key="3">
    <source>
        <dbReference type="Proteomes" id="UP000245916"/>
    </source>
</evidence>
<comment type="caution">
    <text evidence="2">The sequence shown here is derived from an EMBL/GenBank/DDBJ whole genome shotgun (WGS) entry which is preliminary data.</text>
</comment>
<evidence type="ECO:0000313" key="2">
    <source>
        <dbReference type="EMBL" id="PWG02932.1"/>
    </source>
</evidence>
<keyword evidence="3" id="KW-1185">Reference proteome</keyword>
<gene>
    <name evidence="2" type="ORF">DF286_08675</name>
</gene>
<proteinExistence type="predicted"/>
<protein>
    <submittedName>
        <fullName evidence="2">Uncharacterized protein</fullName>
    </submittedName>
</protein>
<dbReference type="Proteomes" id="UP000245916">
    <property type="component" value="Unassembled WGS sequence"/>
</dbReference>
<dbReference type="EMBL" id="QFFF01000001">
    <property type="protein sequence ID" value="PWG02932.1"/>
    <property type="molecule type" value="Genomic_DNA"/>
</dbReference>
<keyword evidence="1" id="KW-0812">Transmembrane</keyword>